<reference evidence="2 3" key="1">
    <citation type="submission" date="2019-02" db="EMBL/GenBank/DDBJ databases">
        <title>Deep-cultivation of Planctomycetes and their phenomic and genomic characterization uncovers novel biology.</title>
        <authorList>
            <person name="Wiegand S."/>
            <person name="Jogler M."/>
            <person name="Boedeker C."/>
            <person name="Pinto D."/>
            <person name="Vollmers J."/>
            <person name="Rivas-Marin E."/>
            <person name="Kohn T."/>
            <person name="Peeters S.H."/>
            <person name="Heuer A."/>
            <person name="Rast P."/>
            <person name="Oberbeckmann S."/>
            <person name="Bunk B."/>
            <person name="Jeske O."/>
            <person name="Meyerdierks A."/>
            <person name="Storesund J.E."/>
            <person name="Kallscheuer N."/>
            <person name="Luecker S."/>
            <person name="Lage O.M."/>
            <person name="Pohl T."/>
            <person name="Merkel B.J."/>
            <person name="Hornburger P."/>
            <person name="Mueller R.-W."/>
            <person name="Bruemmer F."/>
            <person name="Labrenz M."/>
            <person name="Spormann A.M."/>
            <person name="Op den Camp H."/>
            <person name="Overmann J."/>
            <person name="Amann R."/>
            <person name="Jetten M.S.M."/>
            <person name="Mascher T."/>
            <person name="Medema M.H."/>
            <person name="Devos D.P."/>
            <person name="Kaster A.-K."/>
            <person name="Ovreas L."/>
            <person name="Rohde M."/>
            <person name="Galperin M.Y."/>
            <person name="Jogler C."/>
        </authorList>
    </citation>
    <scope>NUCLEOTIDE SEQUENCE [LARGE SCALE GENOMIC DNA]</scope>
    <source>
        <strain evidence="2 3">Pan216</strain>
    </source>
</reference>
<keyword evidence="3" id="KW-1185">Reference proteome</keyword>
<name>A0A518AYE5_9BACT</name>
<gene>
    <name evidence="2" type="primary">smc_2</name>
    <name evidence="2" type="ORF">Pan216_05750</name>
</gene>
<protein>
    <submittedName>
        <fullName evidence="2">Chromosome partition protein Smc</fullName>
    </submittedName>
</protein>
<feature type="coiled-coil region" evidence="1">
    <location>
        <begin position="118"/>
        <end position="170"/>
    </location>
</feature>
<keyword evidence="1" id="KW-0175">Coiled coil</keyword>
<sequence>MSTAIETLKELHQLHIELHDAQSQLEQGPRRLKGRKADLTRREQKLGETREELKQLKLKTDRLELDLRTGEDKRDQLKGRINQVKSNVEYNAVQEEIKSRNAANGELEEAILEAFTEQEEIGERIIALEKEFADAEADFAQFKEKTEYTLEKMTGRVGVLEEKIDETTRKLTAENLGLYKKLLKSRGGKDALAPCRDQTCQSCYTQLTAQSWNDLLMDRAVVCKSCGSLLYRD</sequence>
<dbReference type="EMBL" id="CP036279">
    <property type="protein sequence ID" value="QDU59743.1"/>
    <property type="molecule type" value="Genomic_DNA"/>
</dbReference>
<dbReference type="KEGG" id="knv:Pan216_05750"/>
<dbReference type="OrthoDB" id="260976at2"/>
<evidence type="ECO:0000256" key="1">
    <source>
        <dbReference type="SAM" id="Coils"/>
    </source>
</evidence>
<dbReference type="AlphaFoldDB" id="A0A518AYE5"/>
<feature type="coiled-coil region" evidence="1">
    <location>
        <begin position="36"/>
        <end position="87"/>
    </location>
</feature>
<organism evidence="2 3">
    <name type="scientific">Kolteria novifilia</name>
    <dbReference type="NCBI Taxonomy" id="2527975"/>
    <lineage>
        <taxon>Bacteria</taxon>
        <taxon>Pseudomonadati</taxon>
        <taxon>Planctomycetota</taxon>
        <taxon>Planctomycetia</taxon>
        <taxon>Kolteriales</taxon>
        <taxon>Kolteriaceae</taxon>
        <taxon>Kolteria</taxon>
    </lineage>
</organism>
<accession>A0A518AYE5</accession>
<evidence type="ECO:0000313" key="3">
    <source>
        <dbReference type="Proteomes" id="UP000317093"/>
    </source>
</evidence>
<dbReference type="Gene3D" id="1.10.287.1490">
    <property type="match status" value="1"/>
</dbReference>
<dbReference type="Proteomes" id="UP000317093">
    <property type="component" value="Chromosome"/>
</dbReference>
<proteinExistence type="predicted"/>
<evidence type="ECO:0000313" key="2">
    <source>
        <dbReference type="EMBL" id="QDU59743.1"/>
    </source>
</evidence>
<dbReference type="RefSeq" id="WP_145254490.1">
    <property type="nucleotide sequence ID" value="NZ_CP036279.1"/>
</dbReference>